<proteinExistence type="predicted"/>
<gene>
    <name evidence="1" type="ORF">ARMGADRAFT_1014861</name>
</gene>
<dbReference type="AlphaFoldDB" id="A0A2H3DMF0"/>
<name>A0A2H3DMF0_ARMGA</name>
<dbReference type="Proteomes" id="UP000217790">
    <property type="component" value="Unassembled WGS sequence"/>
</dbReference>
<reference evidence="2" key="1">
    <citation type="journal article" date="2017" name="Nat. Ecol. Evol.">
        <title>Genome expansion and lineage-specific genetic innovations in the forest pathogenic fungi Armillaria.</title>
        <authorList>
            <person name="Sipos G."/>
            <person name="Prasanna A.N."/>
            <person name="Walter M.C."/>
            <person name="O'Connor E."/>
            <person name="Balint B."/>
            <person name="Krizsan K."/>
            <person name="Kiss B."/>
            <person name="Hess J."/>
            <person name="Varga T."/>
            <person name="Slot J."/>
            <person name="Riley R."/>
            <person name="Boka B."/>
            <person name="Rigling D."/>
            <person name="Barry K."/>
            <person name="Lee J."/>
            <person name="Mihaltcheva S."/>
            <person name="LaButti K."/>
            <person name="Lipzen A."/>
            <person name="Waldron R."/>
            <person name="Moloney N.M."/>
            <person name="Sperisen C."/>
            <person name="Kredics L."/>
            <person name="Vagvoelgyi C."/>
            <person name="Patrignani A."/>
            <person name="Fitzpatrick D."/>
            <person name="Nagy I."/>
            <person name="Doyle S."/>
            <person name="Anderson J.B."/>
            <person name="Grigoriev I.V."/>
            <person name="Gueldener U."/>
            <person name="Muensterkoetter M."/>
            <person name="Nagy L.G."/>
        </authorList>
    </citation>
    <scope>NUCLEOTIDE SEQUENCE [LARGE SCALE GENOMIC DNA]</scope>
    <source>
        <strain evidence="2">Ar21-2</strain>
    </source>
</reference>
<accession>A0A2H3DMF0</accession>
<feature type="non-terminal residue" evidence="1">
    <location>
        <position position="1"/>
    </location>
</feature>
<dbReference type="EMBL" id="KZ293666">
    <property type="protein sequence ID" value="PBK90257.1"/>
    <property type="molecule type" value="Genomic_DNA"/>
</dbReference>
<organism evidence="1 2">
    <name type="scientific">Armillaria gallica</name>
    <name type="common">Bulbous honey fungus</name>
    <name type="synonym">Armillaria bulbosa</name>
    <dbReference type="NCBI Taxonomy" id="47427"/>
    <lineage>
        <taxon>Eukaryota</taxon>
        <taxon>Fungi</taxon>
        <taxon>Dikarya</taxon>
        <taxon>Basidiomycota</taxon>
        <taxon>Agaricomycotina</taxon>
        <taxon>Agaricomycetes</taxon>
        <taxon>Agaricomycetidae</taxon>
        <taxon>Agaricales</taxon>
        <taxon>Marasmiineae</taxon>
        <taxon>Physalacriaceae</taxon>
        <taxon>Armillaria</taxon>
    </lineage>
</organism>
<dbReference type="InParanoid" id="A0A2H3DMF0"/>
<evidence type="ECO:0000313" key="2">
    <source>
        <dbReference type="Proteomes" id="UP000217790"/>
    </source>
</evidence>
<protein>
    <submittedName>
        <fullName evidence="1">Uncharacterized protein</fullName>
    </submittedName>
</protein>
<sequence length="57" mass="6313">NVPSHVPYSYHQELTVCRDREPPRHAVSPGVVQVAPSVYGFLVLGSPSERQPLQYAP</sequence>
<keyword evidence="2" id="KW-1185">Reference proteome</keyword>
<evidence type="ECO:0000313" key="1">
    <source>
        <dbReference type="EMBL" id="PBK90257.1"/>
    </source>
</evidence>